<comment type="similarity">
    <text evidence="5">Belongs to the glutamate--cysteine ligase type 2 family. EgtA subfamily.</text>
</comment>
<gene>
    <name evidence="5 10" type="primary">egtA</name>
    <name evidence="6" type="synonym">egtB</name>
    <name evidence="10" type="ORF">DPM19_20755</name>
</gene>
<dbReference type="NCBIfam" id="TIGR03444">
    <property type="entry name" value="EgtA_Cys_ligase"/>
    <property type="match status" value="1"/>
</dbReference>
<dbReference type="HAMAP" id="MF_02034">
    <property type="entry name" value="EgtA"/>
    <property type="match status" value="1"/>
</dbReference>
<evidence type="ECO:0000256" key="1">
    <source>
        <dbReference type="ARBA" id="ARBA00023002"/>
    </source>
</evidence>
<dbReference type="HAMAP" id="MF_02035">
    <property type="entry name" value="EgtB"/>
    <property type="match status" value="1"/>
</dbReference>
<dbReference type="SUPFAM" id="SSF109854">
    <property type="entry name" value="DinB/YfiT-like putative metalloenzymes"/>
    <property type="match status" value="1"/>
</dbReference>
<dbReference type="InterPro" id="IPR017806">
    <property type="entry name" value="EgtB"/>
</dbReference>
<dbReference type="InterPro" id="IPR014746">
    <property type="entry name" value="Gln_synth/guanido_kin_cat_dom"/>
</dbReference>
<evidence type="ECO:0000313" key="10">
    <source>
        <dbReference type="EMBL" id="RAY13488.1"/>
    </source>
</evidence>
<evidence type="ECO:0000259" key="9">
    <source>
        <dbReference type="Pfam" id="PF12867"/>
    </source>
</evidence>
<dbReference type="Pfam" id="PF12867">
    <property type="entry name" value="DinB_2"/>
    <property type="match status" value="1"/>
</dbReference>
<comment type="function">
    <text evidence="6">Catalyzes the oxidative sulfurization of hercynine (N-alpha,N-alpha,N-alpha-trimethyl-L-histidine) into hercynyl-gamma-L-glutamyl-L-cysteine sulfoxide, a step in the biosynthesis pathway of ergothioneine.</text>
</comment>
<dbReference type="InterPro" id="IPR024775">
    <property type="entry name" value="DinB-like"/>
</dbReference>
<reference evidence="10 11" key="1">
    <citation type="submission" date="2018-06" db="EMBL/GenBank/DDBJ databases">
        <title>Actinomadura craniellae sp. nov. isolated from marine sponge Craniella sp.</title>
        <authorList>
            <person name="Li L."/>
            <person name="Xu Q.H."/>
            <person name="Lin H.W."/>
            <person name="Lu Y.H."/>
        </authorList>
    </citation>
    <scope>NUCLEOTIDE SEQUENCE [LARGE SCALE GENOMIC DNA]</scope>
    <source>
        <strain evidence="10 11">LHW63021</strain>
    </source>
</reference>
<comment type="caution">
    <text evidence="10">The sequence shown here is derived from an EMBL/GenBank/DDBJ whole genome shotgun (WGS) entry which is preliminary data.</text>
</comment>
<dbReference type="InterPro" id="IPR006336">
    <property type="entry name" value="GCS2"/>
</dbReference>
<dbReference type="AlphaFoldDB" id="A0A365H387"/>
<dbReference type="PANTHER" id="PTHR23150:SF36">
    <property type="entry name" value="HERCYNINE OXYGENASE"/>
    <property type="match status" value="1"/>
</dbReference>
<dbReference type="InterPro" id="IPR051043">
    <property type="entry name" value="Sulfatase_Mod_Factor_Kinase"/>
</dbReference>
<dbReference type="GO" id="GO:0004357">
    <property type="term" value="F:glutamate-cysteine ligase activity"/>
    <property type="evidence" value="ECO:0007669"/>
    <property type="project" value="UniProtKB-UniRule"/>
</dbReference>
<accession>A0A365H387</accession>
<keyword evidence="2 6" id="KW-0408">Iron</keyword>
<proteinExistence type="inferred from homology"/>
<comment type="cofactor">
    <cofactor evidence="6">
        <name>Fe(2+)</name>
        <dbReference type="ChEBI" id="CHEBI:29033"/>
    </cofactor>
</comment>
<keyword evidence="6" id="KW-0503">Monooxygenase</keyword>
<dbReference type="Pfam" id="PF04107">
    <property type="entry name" value="GCS2"/>
    <property type="match status" value="1"/>
</dbReference>
<evidence type="ECO:0000313" key="11">
    <source>
        <dbReference type="Proteomes" id="UP000251891"/>
    </source>
</evidence>
<dbReference type="EC" id="1.14.99.50" evidence="6"/>
<dbReference type="Gene3D" id="3.30.590.20">
    <property type="match status" value="1"/>
</dbReference>
<dbReference type="InterPro" id="IPR042095">
    <property type="entry name" value="SUMF_sf"/>
</dbReference>
<dbReference type="EMBL" id="QLYX01000009">
    <property type="protein sequence ID" value="RAY13488.1"/>
    <property type="molecule type" value="Genomic_DNA"/>
</dbReference>
<keyword evidence="6" id="KW-0479">Metal-binding</keyword>
<feature type="compositionally biased region" description="Low complexity" evidence="7">
    <location>
        <begin position="385"/>
        <end position="400"/>
    </location>
</feature>
<dbReference type="Pfam" id="PF03781">
    <property type="entry name" value="FGE-sulfatase"/>
    <property type="match status" value="1"/>
</dbReference>
<protein>
    <recommendedName>
        <fullName evidence="5 6">Multifunctional fusion protein</fullName>
    </recommendedName>
    <domain>
        <recommendedName>
            <fullName evidence="5">Glutamate--cysteine ligase EgtA</fullName>
            <ecNumber evidence="5">6.3.2.2</ecNumber>
        </recommendedName>
        <alternativeName>
            <fullName evidence="5">Gamma-glutamylcysteine synthase</fullName>
            <shortName evidence="5">GCS</shortName>
            <shortName evidence="5">Gamma-ECS</shortName>
        </alternativeName>
    </domain>
    <domain>
        <recommendedName>
            <fullName evidence="6">Hercynine oxygenase</fullName>
            <ecNumber evidence="6">1.14.99.50</ecNumber>
        </recommendedName>
        <alternativeName>
            <fullName evidence="6">Gamma-glutamyl hercynylcysteine S-oxide synthase</fullName>
        </alternativeName>
    </domain>
</protein>
<dbReference type="InterPro" id="IPR005532">
    <property type="entry name" value="SUMF_dom"/>
</dbReference>
<dbReference type="GO" id="GO:0005524">
    <property type="term" value="F:ATP binding"/>
    <property type="evidence" value="ECO:0007669"/>
    <property type="project" value="UniProtKB-UniRule"/>
</dbReference>
<sequence>MPLTVEDVYDHIRGVCFKTGPPGTVGAETEWLVVDLADPAAHVPLDRVRALVGQAGDRLPGGSRITFEPGGQLELSSAPQPGGIAPLHRALAADIATVTGRLAGAGLALAGHGVDPVRPPLLQHTDHRYRCMDAYFGCPAGPAMMCTSASIQVCVDIGADQAGLRERWRLAHALGPVLVAAFANSPLRAGRRTGLRSTRHAIWAELDPGRTAAPVGDDPVEAWTRYVLDARLMLIRDPDGGWRPDPGLTFAQWLATGEPGPEELDYHLSTLFPPVRPRGWLELRMIDALPERYWPVPVAVAAALLDDPRAAATAAAATEPVAGRWWTAAVRALTDPALAAAARSCFDAAREALPRLGAADLVPLVDEYAARYVERGRCPADDLLTGPTTGPAAGPAATPSTTPPTTPPARHSRGGTAVPTTPVQDEDALKELIAAELSASRDRSLGLTTDVLATPELLTQVSPLMSPLVWDLAHIGNYEELWLLRAAAGGDPLRPEIDGLYDAFEHPRAERPKLPLLPPDEARAYIAEVRTRVLGTLEDVRFRPDNPLTAGGFVYGMVVQHEHQHDETMLATHQLRRDAALPDPDPAAAPADGGPGRDEVLVEAGPFVMGAEDDPWAYDNERPGHLVDLPAYYIDTVPVSAGAYLAFMAAGGYDDERWWDPAGWEWRCSSGRRAPGFWFREGVQWLRRRFGRVEPVPLDEPVQHVCWYEADAYARWAGRRLPTEAEWEKAARWDPAAGRSRRHPWGDDPPDATRANLGQRALRPAPAGAYPRGASAYGVRQLVGDVWEWTSSDFRGYPGFRSFPYKEYSEVFFGADYKVLRGGSWATHPLAARGTFRNWDYPIRRQIFAGFRCARDAA</sequence>
<feature type="region of interest" description="Disordered" evidence="7">
    <location>
        <begin position="379"/>
        <end position="425"/>
    </location>
</feature>
<evidence type="ECO:0000256" key="4">
    <source>
        <dbReference type="ARBA" id="ARBA00048819"/>
    </source>
</evidence>
<dbReference type="SUPFAM" id="SSF55931">
    <property type="entry name" value="Glutamine synthetase/guanido kinase"/>
    <property type="match status" value="1"/>
</dbReference>
<feature type="domain" description="Sulfatase-modifying factor enzyme-like" evidence="8">
    <location>
        <begin position="597"/>
        <end position="855"/>
    </location>
</feature>
<keyword evidence="5" id="KW-0067">ATP-binding</keyword>
<dbReference type="InterPro" id="IPR017809">
    <property type="entry name" value="EgtA_Actinobacteria"/>
</dbReference>
<feature type="binding site" evidence="6">
    <location>
        <position position="565"/>
    </location>
    <ligand>
        <name>Fe cation</name>
        <dbReference type="ChEBI" id="CHEBI:24875"/>
    </ligand>
</feature>
<comment type="catalytic activity">
    <reaction evidence="4 5">
        <text>L-cysteine + L-glutamate + ATP = gamma-L-glutamyl-L-cysteine + ADP + phosphate + H(+)</text>
        <dbReference type="Rhea" id="RHEA:13285"/>
        <dbReference type="ChEBI" id="CHEBI:15378"/>
        <dbReference type="ChEBI" id="CHEBI:29985"/>
        <dbReference type="ChEBI" id="CHEBI:30616"/>
        <dbReference type="ChEBI" id="CHEBI:35235"/>
        <dbReference type="ChEBI" id="CHEBI:43474"/>
        <dbReference type="ChEBI" id="CHEBI:58173"/>
        <dbReference type="ChEBI" id="CHEBI:456216"/>
        <dbReference type="EC" id="6.3.2.2"/>
    </reaction>
</comment>
<comment type="function">
    <text evidence="5">Catalyzes the synthesis of gamma-glutamylcysteine (gamma-GC). This compound is used as substrate for the biosynthesis of the low-molecular thiol compound ergothioneine.</text>
</comment>
<comment type="catalytic activity">
    <reaction evidence="6">
        <text>gamma-L-glutamyl-L-cysteine + hercynine + O2 = gamma-L-glutamyl-hercynylcysteine S-oxide + H2O</text>
        <dbReference type="Rhea" id="RHEA:42672"/>
        <dbReference type="ChEBI" id="CHEBI:15377"/>
        <dbReference type="ChEBI" id="CHEBI:15379"/>
        <dbReference type="ChEBI" id="CHEBI:15781"/>
        <dbReference type="ChEBI" id="CHEBI:58173"/>
        <dbReference type="ChEBI" id="CHEBI:82703"/>
        <dbReference type="EC" id="1.14.99.50"/>
    </reaction>
</comment>
<evidence type="ECO:0000256" key="3">
    <source>
        <dbReference type="ARBA" id="ARBA00037882"/>
    </source>
</evidence>
<dbReference type="Gene3D" id="3.90.1580.10">
    <property type="entry name" value="paralog of FGE (formylglycine-generating enzyme)"/>
    <property type="match status" value="1"/>
</dbReference>
<dbReference type="InterPro" id="IPR032890">
    <property type="entry name" value="EgtB_Actinobacteria"/>
</dbReference>
<dbReference type="InterPro" id="IPR034660">
    <property type="entry name" value="DinB/YfiT-like"/>
</dbReference>
<keyword evidence="5" id="KW-0547">Nucleotide-binding</keyword>
<feature type="binding site" evidence="6">
    <location>
        <position position="844"/>
    </location>
    <ligand>
        <name>gamma-L-glutamyl-L-cysteine</name>
        <dbReference type="ChEBI" id="CHEBI:58173"/>
    </ligand>
</feature>
<evidence type="ECO:0000256" key="2">
    <source>
        <dbReference type="ARBA" id="ARBA00023004"/>
    </source>
</evidence>
<dbReference type="SUPFAM" id="SSF56436">
    <property type="entry name" value="C-type lectin-like"/>
    <property type="match status" value="1"/>
</dbReference>
<dbReference type="GO" id="GO:0005506">
    <property type="term" value="F:iron ion binding"/>
    <property type="evidence" value="ECO:0007669"/>
    <property type="project" value="UniProtKB-UniRule"/>
</dbReference>
<feature type="binding site" evidence="6">
    <location>
        <position position="474"/>
    </location>
    <ligand>
        <name>Fe cation</name>
        <dbReference type="ChEBI" id="CHEBI:24875"/>
    </ligand>
</feature>
<feature type="region of interest" description="Disordered" evidence="7">
    <location>
        <begin position="734"/>
        <end position="755"/>
    </location>
</feature>
<evidence type="ECO:0000259" key="8">
    <source>
        <dbReference type="Pfam" id="PF03781"/>
    </source>
</evidence>
<dbReference type="UniPathway" id="UPA01014"/>
<feature type="binding site" evidence="6">
    <location>
        <begin position="508"/>
        <end position="511"/>
    </location>
    <ligand>
        <name>gamma-L-glutamyl-L-cysteine</name>
        <dbReference type="ChEBI" id="CHEBI:58173"/>
    </ligand>
</feature>
<dbReference type="Proteomes" id="UP000251891">
    <property type="component" value="Unassembled WGS sequence"/>
</dbReference>
<keyword evidence="5 10" id="KW-0436">Ligase</keyword>
<dbReference type="InterPro" id="IPR016187">
    <property type="entry name" value="CTDL_fold"/>
</dbReference>
<keyword evidence="1 6" id="KW-0560">Oxidoreductase</keyword>
<dbReference type="PANTHER" id="PTHR23150">
    <property type="entry name" value="SULFATASE MODIFYING FACTOR 1, 2"/>
    <property type="match status" value="1"/>
</dbReference>
<comment type="similarity">
    <text evidence="6">Belongs to the EgtB family.</text>
</comment>
<feature type="binding site" evidence="6">
    <location>
        <position position="840"/>
    </location>
    <ligand>
        <name>gamma-L-glutamyl-L-cysteine</name>
        <dbReference type="ChEBI" id="CHEBI:58173"/>
    </ligand>
</feature>
<comment type="pathway">
    <text evidence="3 6">Amino-acid biosynthesis; ergothioneine biosynthesis.</text>
</comment>
<feature type="binding site" evidence="6">
    <location>
        <position position="561"/>
    </location>
    <ligand>
        <name>Fe cation</name>
        <dbReference type="ChEBI" id="CHEBI:24875"/>
    </ligand>
</feature>
<organism evidence="10 11">
    <name type="scientific">Actinomadura craniellae</name>
    <dbReference type="NCBI Taxonomy" id="2231787"/>
    <lineage>
        <taxon>Bacteria</taxon>
        <taxon>Bacillati</taxon>
        <taxon>Actinomycetota</taxon>
        <taxon>Actinomycetes</taxon>
        <taxon>Streptosporangiales</taxon>
        <taxon>Thermomonosporaceae</taxon>
        <taxon>Actinomadura</taxon>
    </lineage>
</organism>
<name>A0A365H387_9ACTN</name>
<evidence type="ECO:0000256" key="7">
    <source>
        <dbReference type="SAM" id="MobiDB-lite"/>
    </source>
</evidence>
<keyword evidence="11" id="KW-1185">Reference proteome</keyword>
<evidence type="ECO:0000256" key="6">
    <source>
        <dbReference type="HAMAP-Rule" id="MF_02035"/>
    </source>
</evidence>
<evidence type="ECO:0000256" key="5">
    <source>
        <dbReference type="HAMAP-Rule" id="MF_02034"/>
    </source>
</evidence>
<dbReference type="GO" id="GO:0044875">
    <property type="term" value="F:gamma-glutamyl hercynylcysteine sulfoxide synthase activity"/>
    <property type="evidence" value="ECO:0007669"/>
    <property type="project" value="UniProtKB-EC"/>
</dbReference>
<dbReference type="NCBIfam" id="TIGR03440">
    <property type="entry name" value="egtB_TIGR03440"/>
    <property type="match status" value="1"/>
</dbReference>
<dbReference type="EC" id="6.3.2.2" evidence="5"/>
<feature type="domain" description="DinB-like" evidence="9">
    <location>
        <begin position="437"/>
        <end position="569"/>
    </location>
</feature>